<dbReference type="PANTHER" id="PTHR12373">
    <property type="entry name" value="ENHANCER OF RUDIMENTARY ERH"/>
    <property type="match status" value="1"/>
</dbReference>
<proteinExistence type="inferred from homology"/>
<dbReference type="GeneID" id="80878136"/>
<sequence length="104" mass="12262">MTPPPSEIHIILLIQQSSDPKTRIWSDHCSVRSAIEYIIGVYSTGQEHPNQELMNISSFYAFFDEIYDCVPLVYDRHFRAYIPHDKQWLLFQAQEYMKANKPIV</sequence>
<reference evidence="2 3" key="1">
    <citation type="journal article" date="2023" name="G3 (Bethesda)">
        <title>A high-quality reference genome for the fission yeast Schizosaccharomyces osmophilus.</title>
        <authorList>
            <person name="Jia G.S."/>
            <person name="Zhang W.C."/>
            <person name="Liang Y."/>
            <person name="Liu X.H."/>
            <person name="Rhind N."/>
            <person name="Pidoux A."/>
            <person name="Brysch-Herzberg M."/>
            <person name="Du L.L."/>
        </authorList>
    </citation>
    <scope>NUCLEOTIDE SEQUENCE [LARGE SCALE GENOMIC DNA]</scope>
    <source>
        <strain evidence="2 3">CBS 15793</strain>
    </source>
</reference>
<comment type="similarity">
    <text evidence="1">Belongs to the E(R) family.</text>
</comment>
<dbReference type="AlphaFoldDB" id="A0AAF0AZ42"/>
<dbReference type="Gene3D" id="3.30.2260.10">
    <property type="entry name" value="Enhancer of rudimentary"/>
    <property type="match status" value="1"/>
</dbReference>
<accession>A0AAF0AZ42</accession>
<name>A0AAF0AZ42_9SCHI</name>
<dbReference type="Pfam" id="PF01133">
    <property type="entry name" value="ER"/>
    <property type="match status" value="1"/>
</dbReference>
<organism evidence="2 3">
    <name type="scientific">Schizosaccharomyces osmophilus</name>
    <dbReference type="NCBI Taxonomy" id="2545709"/>
    <lineage>
        <taxon>Eukaryota</taxon>
        <taxon>Fungi</taxon>
        <taxon>Dikarya</taxon>
        <taxon>Ascomycota</taxon>
        <taxon>Taphrinomycotina</taxon>
        <taxon>Schizosaccharomycetes</taxon>
        <taxon>Schizosaccharomycetales</taxon>
        <taxon>Schizosaccharomycetaceae</taxon>
        <taxon>Schizosaccharomyces</taxon>
    </lineage>
</organism>
<evidence type="ECO:0000256" key="1">
    <source>
        <dbReference type="ARBA" id="ARBA00007491"/>
    </source>
</evidence>
<dbReference type="SUPFAM" id="SSF143875">
    <property type="entry name" value="ERH-like"/>
    <property type="match status" value="1"/>
</dbReference>
<evidence type="ECO:0000313" key="2">
    <source>
        <dbReference type="EMBL" id="WBW75485.1"/>
    </source>
</evidence>
<dbReference type="RefSeq" id="XP_056039728.1">
    <property type="nucleotide sequence ID" value="XM_056183447.1"/>
</dbReference>
<dbReference type="EMBL" id="CP115613">
    <property type="protein sequence ID" value="WBW75485.1"/>
    <property type="molecule type" value="Genomic_DNA"/>
</dbReference>
<evidence type="ECO:0000313" key="3">
    <source>
        <dbReference type="Proteomes" id="UP001212411"/>
    </source>
</evidence>
<dbReference type="InterPro" id="IPR035912">
    <property type="entry name" value="EHR_sf"/>
</dbReference>
<dbReference type="InterPro" id="IPR000781">
    <property type="entry name" value="ERH"/>
</dbReference>
<dbReference type="KEGG" id="som:SOMG_04668"/>
<keyword evidence="3" id="KW-1185">Reference proteome</keyword>
<gene>
    <name evidence="2" type="primary">erh1</name>
    <name evidence="2" type="ORF">SOMG_04668</name>
</gene>
<dbReference type="PANTHER" id="PTHR12373:SF0">
    <property type="entry name" value="ENHANCER OF RUDIMENTARY HOMOLOG"/>
    <property type="match status" value="1"/>
</dbReference>
<protein>
    <submittedName>
        <fullName evidence="2">Enhancer of rudimentary-like protein Erh1</fullName>
    </submittedName>
</protein>
<dbReference type="Proteomes" id="UP001212411">
    <property type="component" value="Chromosome 3"/>
</dbReference>